<dbReference type="InterPro" id="IPR036638">
    <property type="entry name" value="HLH_DNA-bd_sf"/>
</dbReference>
<proteinExistence type="predicted"/>
<dbReference type="OrthoDB" id="5778525at2759"/>
<feature type="compositionally biased region" description="Basic and acidic residues" evidence="1">
    <location>
        <begin position="163"/>
        <end position="184"/>
    </location>
</feature>
<dbReference type="AlphaFoldDB" id="A0A163TDD5"/>
<sequence length="205" mass="22576">MAGNMNNEHSTPTYPSSSTFTPSRHNDGLFSEMEKKQLNSFLDAFTTPDGQSYPSNLQTPYNAEDKSGHYAPGAASTSSQSPTPVLLSQPYSKNGTFGQQPNRKRGSDRGSMIIDSNNTTTMDHKKMRPDTPSNEMEPTFIAMDNTPSPPVAKPKGSGRGRKPAHELLSDDQKKANHIASEQKRRANIRLGFDQLSSEGEMDYDF</sequence>
<feature type="compositionally biased region" description="Low complexity" evidence="1">
    <location>
        <begin position="10"/>
        <end position="23"/>
    </location>
</feature>
<feature type="compositionally biased region" description="Polar residues" evidence="1">
    <location>
        <begin position="48"/>
        <end position="61"/>
    </location>
</feature>
<name>A0A163TDD5_ABSGL</name>
<keyword evidence="3" id="KW-1185">Reference proteome</keyword>
<dbReference type="InParanoid" id="A0A163TDD5"/>
<dbReference type="STRING" id="4829.A0A163TDD5"/>
<organism evidence="2">
    <name type="scientific">Absidia glauca</name>
    <name type="common">Pin mould</name>
    <dbReference type="NCBI Taxonomy" id="4829"/>
    <lineage>
        <taxon>Eukaryota</taxon>
        <taxon>Fungi</taxon>
        <taxon>Fungi incertae sedis</taxon>
        <taxon>Mucoromycota</taxon>
        <taxon>Mucoromycotina</taxon>
        <taxon>Mucoromycetes</taxon>
        <taxon>Mucorales</taxon>
        <taxon>Cunninghamellaceae</taxon>
        <taxon>Absidia</taxon>
    </lineage>
</organism>
<reference evidence="2" key="1">
    <citation type="submission" date="2016-04" db="EMBL/GenBank/DDBJ databases">
        <authorList>
            <person name="Evans L.H."/>
            <person name="Alamgir A."/>
            <person name="Owens N."/>
            <person name="Weber N.D."/>
            <person name="Virtaneva K."/>
            <person name="Barbian K."/>
            <person name="Babar A."/>
            <person name="Rosenke K."/>
        </authorList>
    </citation>
    <scope>NUCLEOTIDE SEQUENCE [LARGE SCALE GENOMIC DNA]</scope>
    <source>
        <strain evidence="2">CBS 101.48</strain>
    </source>
</reference>
<feature type="region of interest" description="Disordered" evidence="1">
    <location>
        <begin position="1"/>
        <end position="205"/>
    </location>
</feature>
<feature type="compositionally biased region" description="Polar residues" evidence="1">
    <location>
        <begin position="89"/>
        <end position="101"/>
    </location>
</feature>
<evidence type="ECO:0000313" key="2">
    <source>
        <dbReference type="EMBL" id="SAM03732.1"/>
    </source>
</evidence>
<gene>
    <name evidence="2" type="primary">ABSGL_09575.1 scaffold 11342</name>
</gene>
<dbReference type="GO" id="GO:0046983">
    <property type="term" value="F:protein dimerization activity"/>
    <property type="evidence" value="ECO:0007669"/>
    <property type="project" value="InterPro"/>
</dbReference>
<feature type="compositionally biased region" description="Basic and acidic residues" evidence="1">
    <location>
        <begin position="24"/>
        <end position="37"/>
    </location>
</feature>
<dbReference type="Proteomes" id="UP000078561">
    <property type="component" value="Unassembled WGS sequence"/>
</dbReference>
<evidence type="ECO:0000256" key="1">
    <source>
        <dbReference type="SAM" id="MobiDB-lite"/>
    </source>
</evidence>
<evidence type="ECO:0008006" key="4">
    <source>
        <dbReference type="Google" id="ProtNLM"/>
    </source>
</evidence>
<evidence type="ECO:0000313" key="3">
    <source>
        <dbReference type="Proteomes" id="UP000078561"/>
    </source>
</evidence>
<accession>A0A163TDD5</accession>
<protein>
    <recommendedName>
        <fullName evidence="4">BHLH domain-containing protein</fullName>
    </recommendedName>
</protein>
<dbReference type="EMBL" id="LT554228">
    <property type="protein sequence ID" value="SAM03732.1"/>
    <property type="molecule type" value="Genomic_DNA"/>
</dbReference>
<dbReference type="SUPFAM" id="SSF47459">
    <property type="entry name" value="HLH, helix-loop-helix DNA-binding domain"/>
    <property type="match status" value="1"/>
</dbReference>